<feature type="binding site" evidence="10">
    <location>
        <begin position="7"/>
        <end position="15"/>
    </location>
    <ligand>
        <name>ATP</name>
        <dbReference type="ChEBI" id="CHEBI:30616"/>
    </ligand>
</feature>
<dbReference type="GO" id="GO:0006220">
    <property type="term" value="P:pyrimidine nucleotide metabolic process"/>
    <property type="evidence" value="ECO:0007669"/>
    <property type="project" value="UniProtKB-UniRule"/>
</dbReference>
<protein>
    <recommendedName>
        <fullName evidence="10">Cytidylate kinase</fullName>
        <shortName evidence="10">CK</shortName>
        <ecNumber evidence="10">2.7.4.25</ecNumber>
    </recommendedName>
    <alternativeName>
        <fullName evidence="10">Cytidine monophosphate kinase</fullName>
        <shortName evidence="10">CMP kinase</shortName>
    </alternativeName>
</protein>
<dbReference type="AlphaFoldDB" id="A0A2L1C8V5"/>
<proteinExistence type="inferred from homology"/>
<dbReference type="Proteomes" id="UP000239462">
    <property type="component" value="Chromosome"/>
</dbReference>
<reference evidence="14" key="1">
    <citation type="journal article" date="2018" name="Genome Announc.">
        <title>Complete Genome Sequence of the Methanococcus maripaludis Type Strain JJ (DSM 2067), a Model for Selenoprotein Synthesis in Archaea.</title>
        <authorList>
            <person name="Poehlein A."/>
            <person name="Heym D."/>
            <person name="Quitzke V."/>
            <person name="Fersch J."/>
            <person name="Daniel R."/>
            <person name="Rother M."/>
        </authorList>
    </citation>
    <scope>NUCLEOTIDE SEQUENCE [LARGE SCALE GENOMIC DNA]</scope>
    <source>
        <strain evidence="14">DSM 2067</strain>
    </source>
</reference>
<evidence type="ECO:0000256" key="10">
    <source>
        <dbReference type="HAMAP-Rule" id="MF_00239"/>
    </source>
</evidence>
<evidence type="ECO:0000256" key="5">
    <source>
        <dbReference type="ARBA" id="ARBA00022741"/>
    </source>
</evidence>
<dbReference type="Proteomes" id="UP000590564">
    <property type="component" value="Unassembled WGS sequence"/>
</dbReference>
<dbReference type="EMBL" id="JACHED010000002">
    <property type="protein sequence ID" value="MBB6497116.1"/>
    <property type="molecule type" value="Genomic_DNA"/>
</dbReference>
<dbReference type="EMBL" id="JACDUO010000001">
    <property type="protein sequence ID" value="MBA2864190.1"/>
    <property type="molecule type" value="Genomic_DNA"/>
</dbReference>
<gene>
    <name evidence="10" type="primary">cmk</name>
    <name evidence="12" type="ORF">HNP94_001190</name>
    <name evidence="13" type="ORF">HNP96_001157</name>
    <name evidence="11" type="ORF">MMJJ_03570</name>
</gene>
<evidence type="ECO:0000256" key="6">
    <source>
        <dbReference type="ARBA" id="ARBA00022777"/>
    </source>
</evidence>
<sequence>MIITVGGLPGTGTTTTSKLLSEKYGLNHVCAGFIFRDMAKEMNMTLQEFSSYAETNTEVDNEIDRRQVEAAQSGDLILEGRLAGWILKRSDIKPDLSIWLKADPMVRCIRISERENENVDLALEKMISRETSEKKRYKEIYNIEIDDLSIYDLTIESSKWDAKGVFNIIEKAIDNLKA</sequence>
<organism evidence="11 14">
    <name type="scientific">Methanococcus maripaludis</name>
    <name type="common">Methanococcus deltae</name>
    <dbReference type="NCBI Taxonomy" id="39152"/>
    <lineage>
        <taxon>Archaea</taxon>
        <taxon>Methanobacteriati</taxon>
        <taxon>Methanobacteriota</taxon>
        <taxon>Methanomada group</taxon>
        <taxon>Methanococci</taxon>
        <taxon>Methanococcales</taxon>
        <taxon>Methanococcaceae</taxon>
        <taxon>Methanococcus</taxon>
    </lineage>
</organism>
<dbReference type="GO" id="GO:0036431">
    <property type="term" value="F:dCMP kinase activity"/>
    <property type="evidence" value="ECO:0007669"/>
    <property type="project" value="InterPro"/>
</dbReference>
<dbReference type="EMBL" id="CP026606">
    <property type="protein sequence ID" value="AVB75774.1"/>
    <property type="molecule type" value="Genomic_DNA"/>
</dbReference>
<evidence type="ECO:0000256" key="2">
    <source>
        <dbReference type="ARBA" id="ARBA00011005"/>
    </source>
</evidence>
<evidence type="ECO:0000313" key="14">
    <source>
        <dbReference type="Proteomes" id="UP000239462"/>
    </source>
</evidence>
<dbReference type="InterPro" id="IPR027417">
    <property type="entry name" value="P-loop_NTPase"/>
</dbReference>
<evidence type="ECO:0000256" key="8">
    <source>
        <dbReference type="ARBA" id="ARBA00047615"/>
    </source>
</evidence>
<dbReference type="InterPro" id="IPR011892">
    <property type="entry name" value="Cyt_kin_arch"/>
</dbReference>
<evidence type="ECO:0000313" key="12">
    <source>
        <dbReference type="EMBL" id="MBA2864190.1"/>
    </source>
</evidence>
<accession>A0A2L1C8V5</accession>
<comment type="catalytic activity">
    <reaction evidence="8 10">
        <text>dCMP + ATP = dCDP + ADP</text>
        <dbReference type="Rhea" id="RHEA:25094"/>
        <dbReference type="ChEBI" id="CHEBI:30616"/>
        <dbReference type="ChEBI" id="CHEBI:57566"/>
        <dbReference type="ChEBI" id="CHEBI:58593"/>
        <dbReference type="ChEBI" id="CHEBI:456216"/>
        <dbReference type="EC" id="2.7.4.25"/>
    </reaction>
</comment>
<keyword evidence="3 10" id="KW-0963">Cytoplasm</keyword>
<dbReference type="HAMAP" id="MF_00239">
    <property type="entry name" value="Cytidyl_kinase_type2"/>
    <property type="match status" value="1"/>
</dbReference>
<evidence type="ECO:0000256" key="3">
    <source>
        <dbReference type="ARBA" id="ARBA00022490"/>
    </source>
</evidence>
<evidence type="ECO:0000313" key="13">
    <source>
        <dbReference type="EMBL" id="MBB6497116.1"/>
    </source>
</evidence>
<dbReference type="InterPro" id="IPR011994">
    <property type="entry name" value="Cytidylate_kinase_dom"/>
</dbReference>
<comment type="catalytic activity">
    <reaction evidence="9 10">
        <text>CMP + ATP = CDP + ADP</text>
        <dbReference type="Rhea" id="RHEA:11600"/>
        <dbReference type="ChEBI" id="CHEBI:30616"/>
        <dbReference type="ChEBI" id="CHEBI:58069"/>
        <dbReference type="ChEBI" id="CHEBI:60377"/>
        <dbReference type="ChEBI" id="CHEBI:456216"/>
        <dbReference type="EC" id="2.7.4.25"/>
    </reaction>
</comment>
<comment type="subcellular location">
    <subcellularLocation>
        <location evidence="1 10">Cytoplasm</location>
    </subcellularLocation>
</comment>
<keyword evidence="6 10" id="KW-0418">Kinase</keyword>
<dbReference type="GO" id="GO:0005737">
    <property type="term" value="C:cytoplasm"/>
    <property type="evidence" value="ECO:0007669"/>
    <property type="project" value="UniProtKB-SubCell"/>
</dbReference>
<evidence type="ECO:0000313" key="16">
    <source>
        <dbReference type="Proteomes" id="UP000590564"/>
    </source>
</evidence>
<dbReference type="NCBIfam" id="TIGR02173">
    <property type="entry name" value="cyt_kin_arch"/>
    <property type="match status" value="1"/>
</dbReference>
<dbReference type="RefSeq" id="WP_104837415.1">
    <property type="nucleotide sequence ID" value="NZ_CP026606.1"/>
</dbReference>
<evidence type="ECO:0000313" key="11">
    <source>
        <dbReference type="EMBL" id="AVB75774.1"/>
    </source>
</evidence>
<evidence type="ECO:0000256" key="9">
    <source>
        <dbReference type="ARBA" id="ARBA00048478"/>
    </source>
</evidence>
<keyword evidence="7 10" id="KW-0067">ATP-binding</keyword>
<evidence type="ECO:0000256" key="7">
    <source>
        <dbReference type="ARBA" id="ARBA00022840"/>
    </source>
</evidence>
<dbReference type="KEGG" id="mmad:MMJJ_03570"/>
<name>A0A2L1C8V5_METMI</name>
<dbReference type="Pfam" id="PF13189">
    <property type="entry name" value="Cytidylate_kin2"/>
    <property type="match status" value="1"/>
</dbReference>
<evidence type="ECO:0000256" key="1">
    <source>
        <dbReference type="ARBA" id="ARBA00004496"/>
    </source>
</evidence>
<dbReference type="GO" id="GO:0005524">
    <property type="term" value="F:ATP binding"/>
    <property type="evidence" value="ECO:0007669"/>
    <property type="project" value="UniProtKB-UniRule"/>
</dbReference>
<keyword evidence="5 10" id="KW-0547">Nucleotide-binding</keyword>
<keyword evidence="4 10" id="KW-0808">Transferase</keyword>
<dbReference type="CDD" id="cd02020">
    <property type="entry name" value="CMPK"/>
    <property type="match status" value="1"/>
</dbReference>
<dbReference type="Proteomes" id="UP000567099">
    <property type="component" value="Unassembled WGS sequence"/>
</dbReference>
<dbReference type="SUPFAM" id="SSF52540">
    <property type="entry name" value="P-loop containing nucleoside triphosphate hydrolases"/>
    <property type="match status" value="1"/>
</dbReference>
<dbReference type="GeneID" id="36101451"/>
<reference evidence="11" key="2">
    <citation type="submission" date="2018-02" db="EMBL/GenBank/DDBJ databases">
        <title>Complete genome sequence of the Methanococcus maripaludis type strain JJ (DSM 2067), a model for selenoprotein synthesis in Archaea.</title>
        <authorList>
            <person name="Poehlein A."/>
            <person name="Heym D."/>
            <person name="Quitzke V."/>
            <person name="Fersch J."/>
            <person name="Daniel R."/>
            <person name="Rother M."/>
        </authorList>
    </citation>
    <scope>NUCLEOTIDE SEQUENCE [LARGE SCALE GENOMIC DNA]</scope>
    <source>
        <strain evidence="11">DSM 2067</strain>
    </source>
</reference>
<comment type="similarity">
    <text evidence="2 10">Belongs to the cytidylate kinase family. Type 2 subfamily.</text>
</comment>
<evidence type="ECO:0000256" key="4">
    <source>
        <dbReference type="ARBA" id="ARBA00022679"/>
    </source>
</evidence>
<reference evidence="13 16" key="3">
    <citation type="submission" date="2020-08" db="EMBL/GenBank/DDBJ databases">
        <title>Genomic Encyclopedia of Type Strains, Phase IV (KMG-V): Genome sequencing to study the core and pangenomes of soil and plant-associated prokaryotes.</title>
        <authorList>
            <person name="Whitman W."/>
        </authorList>
    </citation>
    <scope>NUCLEOTIDE SEQUENCE [LARGE SCALE GENOMIC DNA]</scope>
    <source>
        <strain evidence="12 15">C13</strain>
        <strain evidence="13 16">D1</strain>
    </source>
</reference>
<evidence type="ECO:0000313" key="15">
    <source>
        <dbReference type="Proteomes" id="UP000567099"/>
    </source>
</evidence>
<dbReference type="Gene3D" id="3.40.50.300">
    <property type="entry name" value="P-loop containing nucleotide triphosphate hydrolases"/>
    <property type="match status" value="1"/>
</dbReference>
<dbReference type="EC" id="2.7.4.25" evidence="10"/>